<evidence type="ECO:0000256" key="1">
    <source>
        <dbReference type="ARBA" id="ARBA00025771"/>
    </source>
</evidence>
<sequence length="70" mass="7872">MSSRASILNTHQLPIEAFVYGLQKMGIEDVDKDETVCILSNLIHEGKIKGYIAYQQQKLVVSKVQPFPPL</sequence>
<organism evidence="4 5">
    <name type="scientific">Cichlidogyrus casuarinus</name>
    <dbReference type="NCBI Taxonomy" id="1844966"/>
    <lineage>
        <taxon>Eukaryota</taxon>
        <taxon>Metazoa</taxon>
        <taxon>Spiralia</taxon>
        <taxon>Lophotrochozoa</taxon>
        <taxon>Platyhelminthes</taxon>
        <taxon>Monogenea</taxon>
        <taxon>Monopisthocotylea</taxon>
        <taxon>Dactylogyridea</taxon>
        <taxon>Ancyrocephalidae</taxon>
        <taxon>Cichlidogyrus</taxon>
    </lineage>
</organism>
<evidence type="ECO:0000313" key="5">
    <source>
        <dbReference type="Proteomes" id="UP001626550"/>
    </source>
</evidence>
<reference evidence="4 5" key="1">
    <citation type="submission" date="2024-11" db="EMBL/GenBank/DDBJ databases">
        <title>Adaptive evolution of stress response genes in parasites aligns with host niche diversity.</title>
        <authorList>
            <person name="Hahn C."/>
            <person name="Resl P."/>
        </authorList>
    </citation>
    <scope>NUCLEOTIDE SEQUENCE [LARGE SCALE GENOMIC DNA]</scope>
    <source>
        <strain evidence="4">EGGRZ-B1_66</strain>
        <tissue evidence="4">Body</tissue>
    </source>
</reference>
<accession>A0ABD2QB77</accession>
<gene>
    <name evidence="4" type="primary">PCID2_1</name>
    <name evidence="4" type="ORF">Ciccas_004538</name>
</gene>
<dbReference type="Pfam" id="PF01399">
    <property type="entry name" value="PCI"/>
    <property type="match status" value="1"/>
</dbReference>
<evidence type="ECO:0000313" key="4">
    <source>
        <dbReference type="EMBL" id="KAL3316809.1"/>
    </source>
</evidence>
<dbReference type="FunFam" id="1.10.10.10:FF:000146">
    <property type="entry name" value="PCI domain-containing protein 2 homolog"/>
    <property type="match status" value="1"/>
</dbReference>
<feature type="domain" description="PCI" evidence="3">
    <location>
        <begin position="29"/>
        <end position="63"/>
    </location>
</feature>
<dbReference type="Proteomes" id="UP001626550">
    <property type="component" value="Unassembled WGS sequence"/>
</dbReference>
<dbReference type="InterPro" id="IPR000717">
    <property type="entry name" value="PCI_dom"/>
</dbReference>
<dbReference type="PANTHER" id="PTHR12732">
    <property type="entry name" value="UNCHARACTERIZED PROTEASOME COMPONENT REGION PCI-CONTAINING"/>
    <property type="match status" value="1"/>
</dbReference>
<comment type="caution">
    <text evidence="4">The sequence shown here is derived from an EMBL/GenBank/DDBJ whole genome shotgun (WGS) entry which is preliminary data.</text>
</comment>
<evidence type="ECO:0000256" key="2">
    <source>
        <dbReference type="ARBA" id="ARBA00033214"/>
    </source>
</evidence>
<dbReference type="Gene3D" id="1.10.10.10">
    <property type="entry name" value="Winged helix-like DNA-binding domain superfamily/Winged helix DNA-binding domain"/>
    <property type="match status" value="1"/>
</dbReference>
<evidence type="ECO:0000259" key="3">
    <source>
        <dbReference type="Pfam" id="PF01399"/>
    </source>
</evidence>
<dbReference type="InterPro" id="IPR045114">
    <property type="entry name" value="Csn12-like"/>
</dbReference>
<dbReference type="AlphaFoldDB" id="A0ABD2QB77"/>
<name>A0ABD2QB77_9PLAT</name>
<comment type="similarity">
    <text evidence="1">Belongs to the CSN12 family.</text>
</comment>
<dbReference type="PANTHER" id="PTHR12732:SF0">
    <property type="entry name" value="PCI DOMAIN-CONTAINING PROTEIN 2"/>
    <property type="match status" value="1"/>
</dbReference>
<proteinExistence type="inferred from homology"/>
<dbReference type="InterPro" id="IPR036388">
    <property type="entry name" value="WH-like_DNA-bd_sf"/>
</dbReference>
<dbReference type="EMBL" id="JBJKFK010000478">
    <property type="protein sequence ID" value="KAL3316809.1"/>
    <property type="molecule type" value="Genomic_DNA"/>
</dbReference>
<keyword evidence="5" id="KW-1185">Reference proteome</keyword>
<protein>
    <recommendedName>
        <fullName evidence="2">CSN12-like protein</fullName>
    </recommendedName>
</protein>